<dbReference type="GO" id="GO:0017089">
    <property type="term" value="F:glycolipid transfer activity"/>
    <property type="evidence" value="ECO:0007669"/>
    <property type="project" value="TreeGrafter"/>
</dbReference>
<dbReference type="GO" id="GO:0015920">
    <property type="term" value="P:lipopolysaccharide transport"/>
    <property type="evidence" value="ECO:0007669"/>
    <property type="project" value="InterPro"/>
</dbReference>
<keyword evidence="2 4" id="KW-0732">Signal</keyword>
<dbReference type="Proteomes" id="UP000037046">
    <property type="component" value="Unassembled WGS sequence"/>
</dbReference>
<organism evidence="6 7">
    <name type="scientific">Roseovarius tolerans</name>
    <dbReference type="NCBI Taxonomy" id="74031"/>
    <lineage>
        <taxon>Bacteria</taxon>
        <taxon>Pseudomonadati</taxon>
        <taxon>Pseudomonadota</taxon>
        <taxon>Alphaproteobacteria</taxon>
        <taxon>Rhodobacterales</taxon>
        <taxon>Roseobacteraceae</taxon>
        <taxon>Roseovarius</taxon>
    </lineage>
</organism>
<sequence length="165" mass="17061">MGKIKLFAAAVVMGCMPGLALAQGAQVAFGNTQQDRSLPVEVTSDNLNVNQNDSTAIFTGNVVIAQGAMRLAAPRVLVVYLADQTGIERLEATGGVTLVSGEDAAEAARADYNISTGMIELRGDVLLVQGQSAITGETMLVDTGAGTARVQGRVKTVLQPGNDDQ</sequence>
<dbReference type="InterPro" id="IPR005653">
    <property type="entry name" value="OstA-like_N"/>
</dbReference>
<keyword evidence="3" id="KW-0574">Periplasm</keyword>
<gene>
    <name evidence="6" type="primary">lptA</name>
    <name evidence="6" type="ORF">ROTO_30390</name>
</gene>
<evidence type="ECO:0000256" key="2">
    <source>
        <dbReference type="ARBA" id="ARBA00022729"/>
    </source>
</evidence>
<evidence type="ECO:0000256" key="1">
    <source>
        <dbReference type="ARBA" id="ARBA00022448"/>
    </source>
</evidence>
<dbReference type="GO" id="GO:0001530">
    <property type="term" value="F:lipopolysaccharide binding"/>
    <property type="evidence" value="ECO:0007669"/>
    <property type="project" value="InterPro"/>
</dbReference>
<dbReference type="PATRIC" id="fig|74031.6.peg.3100"/>
<protein>
    <submittedName>
        <fullName evidence="6">Lipopolysaccharide export system protein LptA</fullName>
    </submittedName>
</protein>
<dbReference type="InterPro" id="IPR052037">
    <property type="entry name" value="LPS_export_LptA"/>
</dbReference>
<feature type="signal peptide" evidence="4">
    <location>
        <begin position="1"/>
        <end position="22"/>
    </location>
</feature>
<accession>A0A0L6CS03</accession>
<proteinExistence type="predicted"/>
<evidence type="ECO:0000256" key="4">
    <source>
        <dbReference type="SAM" id="SignalP"/>
    </source>
</evidence>
<dbReference type="GO" id="GO:0009279">
    <property type="term" value="C:cell outer membrane"/>
    <property type="evidence" value="ECO:0007669"/>
    <property type="project" value="TreeGrafter"/>
</dbReference>
<dbReference type="EMBL" id="LGVV01000053">
    <property type="protein sequence ID" value="KNX40435.1"/>
    <property type="molecule type" value="Genomic_DNA"/>
</dbReference>
<reference evidence="7" key="1">
    <citation type="submission" date="2015-07" db="EMBL/GenBank/DDBJ databases">
        <title>Draft Genome Sequence of Roseovarius tolerans EL-164, a producer of N-Acylated Alanine Methyl Esters (NAMEs).</title>
        <authorList>
            <person name="Voget S."/>
            <person name="Bruns H."/>
            <person name="Wagner-Doebler I."/>
            <person name="Schulz S."/>
            <person name="Daniel R."/>
        </authorList>
    </citation>
    <scope>NUCLEOTIDE SEQUENCE [LARGE SCALE GENOMIC DNA]</scope>
    <source>
        <strain evidence="7">EL-164</strain>
    </source>
</reference>
<evidence type="ECO:0000313" key="7">
    <source>
        <dbReference type="Proteomes" id="UP000037046"/>
    </source>
</evidence>
<evidence type="ECO:0000256" key="3">
    <source>
        <dbReference type="ARBA" id="ARBA00022764"/>
    </source>
</evidence>
<dbReference type="Gene3D" id="2.60.450.10">
    <property type="entry name" value="Lipopolysaccharide (LPS) transport protein A like domain"/>
    <property type="match status" value="1"/>
</dbReference>
<dbReference type="PANTHER" id="PTHR36504">
    <property type="entry name" value="LIPOPOLYSACCHARIDE EXPORT SYSTEM PROTEIN LPTA"/>
    <property type="match status" value="1"/>
</dbReference>
<dbReference type="GO" id="GO:0030288">
    <property type="term" value="C:outer membrane-bounded periplasmic space"/>
    <property type="evidence" value="ECO:0007669"/>
    <property type="project" value="TreeGrafter"/>
</dbReference>
<evidence type="ECO:0000259" key="5">
    <source>
        <dbReference type="Pfam" id="PF03968"/>
    </source>
</evidence>
<dbReference type="PANTHER" id="PTHR36504:SF1">
    <property type="entry name" value="LIPOPOLYSACCHARIDE EXPORT SYSTEM PROTEIN LPTA"/>
    <property type="match status" value="1"/>
</dbReference>
<comment type="caution">
    <text evidence="6">The sequence shown here is derived from an EMBL/GenBank/DDBJ whole genome shotgun (WGS) entry which is preliminary data.</text>
</comment>
<dbReference type="Pfam" id="PF03968">
    <property type="entry name" value="LptD_N"/>
    <property type="match status" value="1"/>
</dbReference>
<feature type="chain" id="PRO_5005563060" evidence="4">
    <location>
        <begin position="23"/>
        <end position="165"/>
    </location>
</feature>
<dbReference type="STRING" id="74031.SAMN04488077_11921"/>
<dbReference type="AlphaFoldDB" id="A0A0L6CS03"/>
<evidence type="ECO:0000313" key="6">
    <source>
        <dbReference type="EMBL" id="KNX40435.1"/>
    </source>
</evidence>
<keyword evidence="1" id="KW-0813">Transport</keyword>
<keyword evidence="7" id="KW-1185">Reference proteome</keyword>
<feature type="domain" description="Organic solvent tolerance-like N-terminal" evidence="5">
    <location>
        <begin position="41"/>
        <end position="144"/>
    </location>
</feature>
<dbReference type="NCBIfam" id="TIGR03002">
    <property type="entry name" value="outer_YhbN_LptA"/>
    <property type="match status" value="1"/>
</dbReference>
<dbReference type="InterPro" id="IPR014340">
    <property type="entry name" value="LptA"/>
</dbReference>
<name>A0A0L6CS03_9RHOB</name>